<feature type="domain" description="RING-type" evidence="5">
    <location>
        <begin position="21"/>
        <end position="45"/>
    </location>
</feature>
<dbReference type="GeneTree" id="ENSGT00940000164204"/>
<name>S4R599_PETMA</name>
<proteinExistence type="predicted"/>
<dbReference type="PROSITE" id="PS50089">
    <property type="entry name" value="ZF_RING_2"/>
    <property type="match status" value="1"/>
</dbReference>
<dbReference type="InterPro" id="IPR051051">
    <property type="entry name" value="E3_ubiq-ligase_TRIM/RNF"/>
</dbReference>
<dbReference type="Ensembl" id="ENSPMAT00000000380.1">
    <property type="protein sequence ID" value="ENSPMAP00000000379.1"/>
    <property type="gene ID" value="ENSPMAG00000000343.1"/>
</dbReference>
<evidence type="ECO:0000259" key="5">
    <source>
        <dbReference type="PROSITE" id="PS50089"/>
    </source>
</evidence>
<evidence type="ECO:0000256" key="4">
    <source>
        <dbReference type="PROSITE-ProRule" id="PRU00175"/>
    </source>
</evidence>
<dbReference type="AlphaFoldDB" id="S4R599"/>
<reference evidence="6" key="2">
    <citation type="submission" date="2025-09" db="UniProtKB">
        <authorList>
            <consortium name="Ensembl"/>
        </authorList>
    </citation>
    <scope>IDENTIFICATION</scope>
</reference>
<dbReference type="InterPro" id="IPR001841">
    <property type="entry name" value="Znf_RING"/>
</dbReference>
<dbReference type="HOGENOM" id="CLU_013137_4_1_1"/>
<reference evidence="6" key="1">
    <citation type="submission" date="2025-08" db="UniProtKB">
        <authorList>
            <consortium name="Ensembl"/>
        </authorList>
    </citation>
    <scope>IDENTIFICATION</scope>
</reference>
<keyword evidence="1" id="KW-0479">Metal-binding</keyword>
<sequence length="174" mass="19278">CLPSHQVTPHSLNLHHHELTCSICLDTFDCPSTLSCGHSFCLQCLEDAWKEADFLGLFSGGQSYHTLTHSPTYTPTISIQPAPSAWTRLTAPPRSAAATRSASSAWRTPGIVFCDHCSEGKTPAVKTCLKCEMSFCTEHLAPHLERAKLKDHVLVSPDVNPEERKCKRHKEELK</sequence>
<dbReference type="Gene3D" id="3.30.40.10">
    <property type="entry name" value="Zinc/RING finger domain, C3HC4 (zinc finger)"/>
    <property type="match status" value="1"/>
</dbReference>
<dbReference type="SMART" id="SM00184">
    <property type="entry name" value="RING"/>
    <property type="match status" value="1"/>
</dbReference>
<evidence type="ECO:0000313" key="6">
    <source>
        <dbReference type="Ensembl" id="ENSPMAP00000000379.1"/>
    </source>
</evidence>
<dbReference type="STRING" id="7757.ENSPMAP00000000379"/>
<dbReference type="SUPFAM" id="SSF57850">
    <property type="entry name" value="RING/U-box"/>
    <property type="match status" value="1"/>
</dbReference>
<evidence type="ECO:0000256" key="1">
    <source>
        <dbReference type="ARBA" id="ARBA00022723"/>
    </source>
</evidence>
<dbReference type="InterPro" id="IPR017907">
    <property type="entry name" value="Znf_RING_CS"/>
</dbReference>
<dbReference type="PANTHER" id="PTHR25465:SF73">
    <property type="entry name" value="E3 UBIQUITIN_ISG15 LIGASE TRIM25 ISOFORM X1"/>
    <property type="match status" value="1"/>
</dbReference>
<dbReference type="Pfam" id="PF13445">
    <property type="entry name" value="zf-RING_UBOX"/>
    <property type="match status" value="1"/>
</dbReference>
<keyword evidence="3" id="KW-0862">Zinc</keyword>
<evidence type="ECO:0000256" key="3">
    <source>
        <dbReference type="ARBA" id="ARBA00022833"/>
    </source>
</evidence>
<organism evidence="6">
    <name type="scientific">Petromyzon marinus</name>
    <name type="common">Sea lamprey</name>
    <dbReference type="NCBI Taxonomy" id="7757"/>
    <lineage>
        <taxon>Eukaryota</taxon>
        <taxon>Metazoa</taxon>
        <taxon>Chordata</taxon>
        <taxon>Craniata</taxon>
        <taxon>Vertebrata</taxon>
        <taxon>Cyclostomata</taxon>
        <taxon>Hyperoartia</taxon>
        <taxon>Petromyzontiformes</taxon>
        <taxon>Petromyzontidae</taxon>
        <taxon>Petromyzon</taxon>
    </lineage>
</organism>
<keyword evidence="2 4" id="KW-0863">Zinc-finger</keyword>
<dbReference type="Gene3D" id="4.10.830.40">
    <property type="match status" value="1"/>
</dbReference>
<dbReference type="InterPro" id="IPR013083">
    <property type="entry name" value="Znf_RING/FYVE/PHD"/>
</dbReference>
<dbReference type="OMA" id="SGFHTEL"/>
<dbReference type="PROSITE" id="PS00518">
    <property type="entry name" value="ZF_RING_1"/>
    <property type="match status" value="1"/>
</dbReference>
<evidence type="ECO:0000256" key="2">
    <source>
        <dbReference type="ARBA" id="ARBA00022771"/>
    </source>
</evidence>
<protein>
    <recommendedName>
        <fullName evidence="5">RING-type domain-containing protein</fullName>
    </recommendedName>
</protein>
<dbReference type="PANTHER" id="PTHR25465">
    <property type="entry name" value="B-BOX DOMAIN CONTAINING"/>
    <property type="match status" value="1"/>
</dbReference>
<accession>S4R599</accession>
<dbReference type="InterPro" id="IPR027370">
    <property type="entry name" value="Znf-RING_euk"/>
</dbReference>
<dbReference type="GO" id="GO:0008270">
    <property type="term" value="F:zinc ion binding"/>
    <property type="evidence" value="ECO:0007669"/>
    <property type="project" value="UniProtKB-KW"/>
</dbReference>